<organism evidence="4 5">
    <name type="scientific">Malus baccata</name>
    <name type="common">Siberian crab apple</name>
    <name type="synonym">Pyrus baccata</name>
    <dbReference type="NCBI Taxonomy" id="106549"/>
    <lineage>
        <taxon>Eukaryota</taxon>
        <taxon>Viridiplantae</taxon>
        <taxon>Streptophyta</taxon>
        <taxon>Embryophyta</taxon>
        <taxon>Tracheophyta</taxon>
        <taxon>Spermatophyta</taxon>
        <taxon>Magnoliopsida</taxon>
        <taxon>eudicotyledons</taxon>
        <taxon>Gunneridae</taxon>
        <taxon>Pentapetalae</taxon>
        <taxon>rosids</taxon>
        <taxon>fabids</taxon>
        <taxon>Rosales</taxon>
        <taxon>Rosaceae</taxon>
        <taxon>Amygdaloideae</taxon>
        <taxon>Maleae</taxon>
        <taxon>Malus</taxon>
    </lineage>
</organism>
<reference evidence="4 5" key="1">
    <citation type="journal article" date="2019" name="G3 (Bethesda)">
        <title>Sequencing of a Wild Apple (Malus baccata) Genome Unravels the Differences Between Cultivated and Wild Apple Species Regarding Disease Resistance and Cold Tolerance.</title>
        <authorList>
            <person name="Chen X."/>
        </authorList>
    </citation>
    <scope>NUCLEOTIDE SEQUENCE [LARGE SCALE GENOMIC DNA]</scope>
    <source>
        <strain evidence="5">cv. Shandingzi</strain>
        <tissue evidence="4">Leaves</tissue>
    </source>
</reference>
<feature type="compositionally biased region" description="Basic and acidic residues" evidence="3">
    <location>
        <begin position="329"/>
        <end position="340"/>
    </location>
</feature>
<proteinExistence type="inferred from homology"/>
<dbReference type="Gene3D" id="3.40.50.1820">
    <property type="entry name" value="alpha/beta hydrolase"/>
    <property type="match status" value="1"/>
</dbReference>
<keyword evidence="5" id="KW-1185">Reference proteome</keyword>
<feature type="region of interest" description="Disordered" evidence="3">
    <location>
        <begin position="1"/>
        <end position="90"/>
    </location>
</feature>
<keyword evidence="2" id="KW-0378">Hydrolase</keyword>
<feature type="compositionally biased region" description="Polar residues" evidence="3">
    <location>
        <begin position="41"/>
        <end position="55"/>
    </location>
</feature>
<evidence type="ECO:0000313" key="4">
    <source>
        <dbReference type="EMBL" id="TQE00166.1"/>
    </source>
</evidence>
<evidence type="ECO:0000256" key="2">
    <source>
        <dbReference type="ARBA" id="ARBA00022801"/>
    </source>
</evidence>
<dbReference type="SUPFAM" id="SSF57938">
    <property type="entry name" value="DnaJ/Hsp40 cysteine-rich domain"/>
    <property type="match status" value="1"/>
</dbReference>
<sequence>MASFSLSSHPPPSSKALIPSSTSTHGIPRRLSLSKFISPRPQISCSASKESSPADNTPRRAGDAAGLCADATAGNSGQHKKPAQQDFSSHGRVTKEIAPASYGAGQHKKPLRRLRVQHRIRMAKDMDAACEEESNEMPDIPSTIPFLPHITPKTLKQLYLTSLSVISTVIVFGGLIAPSLELKLGIGGTSYEDFIRSMHLPLQLSQVDPIVASFSGGAVGVISALMLIEANNVEQQEKKRCKYCRGTGYLACARCSASGVCLNINPISASSATDRPLRVPTTERCPNCSGAGKLFTSESYDWGIHREACLVRQLSHKESGMHVGGVVDSFRRPHGSDPRKQTGSSPPPFPFHNLTTAAANPSLRRAQILPSSVPSRNDRWDPDVVVQRLGSLANREADGSEGNVSLHVLPKSAHWAMGSKGKLSGQQEFLMITRPNVRGAIPEATANLWVLDSVPGEVSPENRELEKVLHTLRSLPSPVPSRKWLMNHLLELGFSKSSSQWIGSNLKKHGDHLTWAFNLDVAVQMFNSFQEKCYWPLLEHPPQDMEIAVVRAEDSNRWDQDAIQQLENLATREADGSEGKVSAHVLPKSGHWVHVDNPKGLLEIVAPKLSSLRP</sequence>
<dbReference type="InterPro" id="IPR029058">
    <property type="entry name" value="AB_hydrolase_fold"/>
</dbReference>
<dbReference type="EMBL" id="VIEB01000220">
    <property type="protein sequence ID" value="TQE00166.1"/>
    <property type="molecule type" value="Genomic_DNA"/>
</dbReference>
<dbReference type="GO" id="GO:0016787">
    <property type="term" value="F:hydrolase activity"/>
    <property type="evidence" value="ECO:0007669"/>
    <property type="project" value="UniProtKB-KW"/>
</dbReference>
<dbReference type="PANTHER" id="PTHR43248:SF3">
    <property type="entry name" value="AB HYDROLASE-1 DOMAIN-CONTAINING PROTEIN"/>
    <property type="match status" value="1"/>
</dbReference>
<protein>
    <submittedName>
        <fullName evidence="4">Uncharacterized protein</fullName>
    </submittedName>
</protein>
<feature type="region of interest" description="Disordered" evidence="3">
    <location>
        <begin position="325"/>
        <end position="353"/>
    </location>
</feature>
<dbReference type="PANTHER" id="PTHR43248">
    <property type="entry name" value="2-SUCCINYL-6-HYDROXY-2,4-CYCLOHEXADIENE-1-CARBOXYLATE SYNTHASE"/>
    <property type="match status" value="1"/>
</dbReference>
<evidence type="ECO:0000256" key="1">
    <source>
        <dbReference type="ARBA" id="ARBA00010088"/>
    </source>
</evidence>
<dbReference type="SUPFAM" id="SSF53474">
    <property type="entry name" value="alpha/beta-Hydrolases"/>
    <property type="match status" value="1"/>
</dbReference>
<gene>
    <name evidence="4" type="ORF">C1H46_014178</name>
</gene>
<accession>A0A540MMZ6</accession>
<evidence type="ECO:0000313" key="5">
    <source>
        <dbReference type="Proteomes" id="UP000315295"/>
    </source>
</evidence>
<dbReference type="InterPro" id="IPR036410">
    <property type="entry name" value="HSP_DnaJ_Cys-rich_dom_sf"/>
</dbReference>
<dbReference type="AlphaFoldDB" id="A0A540MMZ6"/>
<dbReference type="InterPro" id="IPR051601">
    <property type="entry name" value="Serine_prot/Carboxylest_S33"/>
</dbReference>
<comment type="similarity">
    <text evidence="1">Belongs to the peptidase S33 family.</text>
</comment>
<comment type="caution">
    <text evidence="4">The sequence shown here is derived from an EMBL/GenBank/DDBJ whole genome shotgun (WGS) entry which is preliminary data.</text>
</comment>
<name>A0A540MMZ6_MALBA</name>
<dbReference type="Proteomes" id="UP000315295">
    <property type="component" value="Unassembled WGS sequence"/>
</dbReference>
<evidence type="ECO:0000256" key="3">
    <source>
        <dbReference type="SAM" id="MobiDB-lite"/>
    </source>
</evidence>